<dbReference type="PANTHER" id="PTHR43790:SF9">
    <property type="entry name" value="GALACTOFURANOSE TRANSPORTER ATP-BINDING PROTEIN YTFR"/>
    <property type="match status" value="1"/>
</dbReference>
<keyword evidence="4 6" id="KW-0067">ATP-binding</keyword>
<keyword evidence="2" id="KW-0677">Repeat</keyword>
<evidence type="ECO:0000256" key="1">
    <source>
        <dbReference type="ARBA" id="ARBA00022448"/>
    </source>
</evidence>
<evidence type="ECO:0000259" key="5">
    <source>
        <dbReference type="PROSITE" id="PS50893"/>
    </source>
</evidence>
<keyword evidence="3" id="KW-0547">Nucleotide-binding</keyword>
<dbReference type="Gene3D" id="3.40.50.300">
    <property type="entry name" value="P-loop containing nucleotide triphosphate hydrolases"/>
    <property type="match status" value="2"/>
</dbReference>
<dbReference type="GO" id="GO:0005524">
    <property type="term" value="F:ATP binding"/>
    <property type="evidence" value="ECO:0007669"/>
    <property type="project" value="UniProtKB-KW"/>
</dbReference>
<dbReference type="InterPro" id="IPR003439">
    <property type="entry name" value="ABC_transporter-like_ATP-bd"/>
</dbReference>
<protein>
    <submittedName>
        <fullName evidence="6">Sugar ABC transporter ATP-binding protein</fullName>
    </submittedName>
</protein>
<dbReference type="CDD" id="cd03216">
    <property type="entry name" value="ABC_Carb_Monos_I"/>
    <property type="match status" value="1"/>
</dbReference>
<dbReference type="InterPro" id="IPR003593">
    <property type="entry name" value="AAA+_ATPase"/>
</dbReference>
<evidence type="ECO:0000256" key="4">
    <source>
        <dbReference type="ARBA" id="ARBA00022840"/>
    </source>
</evidence>
<dbReference type="PROSITE" id="PS00211">
    <property type="entry name" value="ABC_TRANSPORTER_1"/>
    <property type="match status" value="1"/>
</dbReference>
<evidence type="ECO:0000313" key="6">
    <source>
        <dbReference type="EMBL" id="MCX2963228.1"/>
    </source>
</evidence>
<dbReference type="EMBL" id="JAPKFM010000003">
    <property type="protein sequence ID" value="MCX2963228.1"/>
    <property type="molecule type" value="Genomic_DNA"/>
</dbReference>
<dbReference type="Pfam" id="PF00005">
    <property type="entry name" value="ABC_tran"/>
    <property type="match status" value="2"/>
</dbReference>
<evidence type="ECO:0000256" key="3">
    <source>
        <dbReference type="ARBA" id="ARBA00022741"/>
    </source>
</evidence>
<proteinExistence type="predicted"/>
<dbReference type="AlphaFoldDB" id="A0A9X3D1R0"/>
<dbReference type="SUPFAM" id="SSF52540">
    <property type="entry name" value="P-loop containing nucleoside triphosphate hydrolases"/>
    <property type="match status" value="2"/>
</dbReference>
<dbReference type="InterPro" id="IPR017871">
    <property type="entry name" value="ABC_transporter-like_CS"/>
</dbReference>
<keyword evidence="1" id="KW-0813">Transport</keyword>
<comment type="caution">
    <text evidence="6">The sequence shown here is derived from an EMBL/GenBank/DDBJ whole genome shotgun (WGS) entry which is preliminary data.</text>
</comment>
<feature type="domain" description="ABC transporter" evidence="5">
    <location>
        <begin position="13"/>
        <end position="514"/>
    </location>
</feature>
<evidence type="ECO:0000313" key="7">
    <source>
        <dbReference type="Proteomes" id="UP001143347"/>
    </source>
</evidence>
<dbReference type="PANTHER" id="PTHR43790">
    <property type="entry name" value="CARBOHYDRATE TRANSPORT ATP-BINDING PROTEIN MG119-RELATED"/>
    <property type="match status" value="1"/>
</dbReference>
<evidence type="ECO:0000256" key="2">
    <source>
        <dbReference type="ARBA" id="ARBA00022737"/>
    </source>
</evidence>
<dbReference type="CDD" id="cd03215">
    <property type="entry name" value="ABC_Carb_Monos_II"/>
    <property type="match status" value="1"/>
</dbReference>
<name>A0A9X3D1R0_9ACTN</name>
<gene>
    <name evidence="6" type="ORF">OSB52_03885</name>
</gene>
<dbReference type="InterPro" id="IPR050107">
    <property type="entry name" value="ABC_carbohydrate_import_ATPase"/>
</dbReference>
<reference evidence="6" key="1">
    <citation type="submission" date="2022-10" db="EMBL/GenBank/DDBJ databases">
        <title>WGS of marine actinomycetes from Thailand.</title>
        <authorList>
            <person name="Thawai C."/>
        </authorList>
    </citation>
    <scope>NUCLEOTIDE SEQUENCE</scope>
    <source>
        <strain evidence="6">SW21</strain>
    </source>
</reference>
<dbReference type="SMART" id="SM00382">
    <property type="entry name" value="AAA"/>
    <property type="match status" value="2"/>
</dbReference>
<accession>A0A9X3D1R0</accession>
<keyword evidence="7" id="KW-1185">Reference proteome</keyword>
<dbReference type="GO" id="GO:0016887">
    <property type="term" value="F:ATP hydrolysis activity"/>
    <property type="evidence" value="ECO:0007669"/>
    <property type="project" value="InterPro"/>
</dbReference>
<dbReference type="InterPro" id="IPR027417">
    <property type="entry name" value="P-loop_NTPase"/>
</dbReference>
<dbReference type="PROSITE" id="PS50893">
    <property type="entry name" value="ABC_TRANSPORTER_2"/>
    <property type="match status" value="1"/>
</dbReference>
<sequence length="520" mass="55160">MIEGAMVMKELALSARGLRKTFDSIPALCDVDIDIAAGSIHALLGGNGSGKSTLIKILAGVHTADAGALTVQGMEIDARRVNPSWAARVGLRFVHQDLGLFDELSVAENLTAAQEFPIRHGRIDWRALRNRAAKLIKRFDIGVTPEQPLVELSQVERTLVAIARALQDDELDGATKSVLVLDEPTSCLPNDEASRLLGRLSRYAAAGHTILMVSHRLGDVVGVAHSATVLRDGRKAATLTADEITEDRIVELIAGGAVPQRERRNSATTLSTRTRAPLLDVESLPVASTGAVTFSCWPGETVGIAGMVGSGRSRLLRSIFGAQVHAGSVRIGDQYLEAGSIGSAIAAGVAYVPENRAADAAFMDQSIQTNMSIVGIREYWRGLRLRLSLESADARRDSERFLVASNGCAQPLSALSGGNQQKVILARWLRNAPRVALLDEPSQGVDVGARAEIHQLIASAVADGATALVVSSDFAELAELCDRVLVLRAGSIVAEVPRDELSEHRLTSLAASSVAVASHA</sequence>
<organism evidence="6 7">
    <name type="scientific">Gordonia aquimaris</name>
    <dbReference type="NCBI Taxonomy" id="2984863"/>
    <lineage>
        <taxon>Bacteria</taxon>
        <taxon>Bacillati</taxon>
        <taxon>Actinomycetota</taxon>
        <taxon>Actinomycetes</taxon>
        <taxon>Mycobacteriales</taxon>
        <taxon>Gordoniaceae</taxon>
        <taxon>Gordonia</taxon>
    </lineage>
</organism>
<dbReference type="Proteomes" id="UP001143347">
    <property type="component" value="Unassembled WGS sequence"/>
</dbReference>